<dbReference type="PANTHER" id="PTHR35041:SF6">
    <property type="entry name" value="FORMYLMETHIONINE DEFORMYLASE-LIKE PROTEIN-RELATED"/>
    <property type="match status" value="1"/>
</dbReference>
<feature type="transmembrane region" description="Helical" evidence="1">
    <location>
        <begin position="316"/>
        <end position="338"/>
    </location>
</feature>
<organism evidence="2 3">
    <name type="scientific">Mycena sanguinolenta</name>
    <dbReference type="NCBI Taxonomy" id="230812"/>
    <lineage>
        <taxon>Eukaryota</taxon>
        <taxon>Fungi</taxon>
        <taxon>Dikarya</taxon>
        <taxon>Basidiomycota</taxon>
        <taxon>Agaricomycotina</taxon>
        <taxon>Agaricomycetes</taxon>
        <taxon>Agaricomycetidae</taxon>
        <taxon>Agaricales</taxon>
        <taxon>Marasmiineae</taxon>
        <taxon>Mycenaceae</taxon>
        <taxon>Mycena</taxon>
    </lineage>
</organism>
<comment type="caution">
    <text evidence="2">The sequence shown here is derived from an EMBL/GenBank/DDBJ whole genome shotgun (WGS) entry which is preliminary data.</text>
</comment>
<keyword evidence="1" id="KW-0472">Membrane</keyword>
<name>A0A8H7CTF5_9AGAR</name>
<reference evidence="2" key="1">
    <citation type="submission" date="2020-05" db="EMBL/GenBank/DDBJ databases">
        <title>Mycena genomes resolve the evolution of fungal bioluminescence.</title>
        <authorList>
            <person name="Tsai I.J."/>
        </authorList>
    </citation>
    <scope>NUCLEOTIDE SEQUENCE</scope>
    <source>
        <strain evidence="2">160909Yilan</strain>
    </source>
</reference>
<evidence type="ECO:0000313" key="3">
    <source>
        <dbReference type="Proteomes" id="UP000623467"/>
    </source>
</evidence>
<proteinExistence type="predicted"/>
<gene>
    <name evidence="2" type="ORF">MSAN_01700200</name>
</gene>
<evidence type="ECO:0000256" key="1">
    <source>
        <dbReference type="SAM" id="Phobius"/>
    </source>
</evidence>
<evidence type="ECO:0000313" key="2">
    <source>
        <dbReference type="EMBL" id="KAF7349734.1"/>
    </source>
</evidence>
<dbReference type="Proteomes" id="UP000623467">
    <property type="component" value="Unassembled WGS sequence"/>
</dbReference>
<keyword evidence="1" id="KW-0812">Transmembrane</keyword>
<protein>
    <submittedName>
        <fullName evidence="2">Uncharacterized protein</fullName>
    </submittedName>
</protein>
<keyword evidence="3" id="KW-1185">Reference proteome</keyword>
<accession>A0A8H7CTF5</accession>
<dbReference type="AlphaFoldDB" id="A0A8H7CTF5"/>
<dbReference type="PANTHER" id="PTHR35041">
    <property type="entry name" value="MEDIATOR OF RNA POLYMERASE II TRANSCRIPTION SUBUNIT 1"/>
    <property type="match status" value="1"/>
</dbReference>
<keyword evidence="1" id="KW-1133">Transmembrane helix</keyword>
<dbReference type="OrthoDB" id="3198553at2759"/>
<sequence>MLQPSQVHAKSLHSIGGATVLLYESVDGYEYYAPSPLTQQIVGATLLVGQPLPATSPCGRNCSYLMSTNAPSYSCSVGAQNPSALNWTSAVIQGGPQFSPPPYFAAKADITPPIREDLFTNWDYQAHYTNYTQGLPVADGGYNITCIAYNSTYNVNYTFAGTTASVVVDDIVPQQLAGQMFPNMSGAFWIPDSDPVVHTAWYNAMASYYAILDSIAAYTIGSMILTADPSTEKVHYTPSTILLGQTPIMQAANTSAQTPSLTWILVEDIPPIFESLLQNITLSILTGAADRSQSMMTTCIYSNNNTHFVYNERRLWLTYGLGLGVALLCDFIGIIALFQNKAFGGATGSNFGDFLAATRNPELNELNLNESGRIRLKYGPVLSEGGRYAFGRPDTLAVGGKESSLLGSM</sequence>
<dbReference type="EMBL" id="JACAZH010000015">
    <property type="protein sequence ID" value="KAF7349734.1"/>
    <property type="molecule type" value="Genomic_DNA"/>
</dbReference>